<dbReference type="GO" id="GO:0004822">
    <property type="term" value="F:isoleucine-tRNA ligase activity"/>
    <property type="evidence" value="ECO:0007669"/>
    <property type="project" value="UniProtKB-EC"/>
</dbReference>
<evidence type="ECO:0000256" key="1">
    <source>
        <dbReference type="ARBA" id="ARBA00004173"/>
    </source>
</evidence>
<keyword evidence="5 11" id="KW-0547">Nucleotide-binding</keyword>
<protein>
    <recommendedName>
        <fullName evidence="3">isoleucine--tRNA ligase</fullName>
        <ecNumber evidence="3">6.1.1.5</ecNumber>
    </recommendedName>
    <alternativeName>
        <fullName evidence="9">Isoleucyl-tRNA synthetase</fullName>
    </alternativeName>
</protein>
<evidence type="ECO:0000256" key="4">
    <source>
        <dbReference type="ARBA" id="ARBA00022598"/>
    </source>
</evidence>
<keyword evidence="15" id="KW-1185">Reference proteome</keyword>
<dbReference type="FunFam" id="3.40.50.620:FF:000111">
    <property type="entry name" value="Mitochondrial isoleucyl-tRNA synthetase"/>
    <property type="match status" value="1"/>
</dbReference>
<evidence type="ECO:0000256" key="7">
    <source>
        <dbReference type="ARBA" id="ARBA00022917"/>
    </source>
</evidence>
<keyword evidence="4 11" id="KW-0436">Ligase</keyword>
<dbReference type="RefSeq" id="XP_014155039.1">
    <property type="nucleotide sequence ID" value="XM_014299564.1"/>
</dbReference>
<dbReference type="SUPFAM" id="SSF50677">
    <property type="entry name" value="ValRS/IleRS/LeuRS editing domain"/>
    <property type="match status" value="1"/>
</dbReference>
<evidence type="ECO:0000256" key="2">
    <source>
        <dbReference type="ARBA" id="ARBA00005594"/>
    </source>
</evidence>
<evidence type="ECO:0000259" key="13">
    <source>
        <dbReference type="Pfam" id="PF08264"/>
    </source>
</evidence>
<dbReference type="InterPro" id="IPR050081">
    <property type="entry name" value="Ile-tRNA_ligase"/>
</dbReference>
<dbReference type="CDD" id="cd07960">
    <property type="entry name" value="Anticodon_Ia_Ile_BEm"/>
    <property type="match status" value="1"/>
</dbReference>
<dbReference type="InterPro" id="IPR033708">
    <property type="entry name" value="Anticodon_Ile_BEm"/>
</dbReference>
<feature type="domain" description="Aminoacyl-tRNA synthetase class Ia" evidence="12">
    <location>
        <begin position="7"/>
        <end position="636"/>
    </location>
</feature>
<dbReference type="Pfam" id="PF00133">
    <property type="entry name" value="tRNA-synt_1"/>
    <property type="match status" value="1"/>
</dbReference>
<keyword evidence="6 11" id="KW-0067">ATP-binding</keyword>
<dbReference type="EC" id="6.1.1.5" evidence="3"/>
<dbReference type="GO" id="GO:0005739">
    <property type="term" value="C:mitochondrion"/>
    <property type="evidence" value="ECO:0007669"/>
    <property type="project" value="UniProtKB-SubCell"/>
</dbReference>
<dbReference type="PROSITE" id="PS00178">
    <property type="entry name" value="AA_TRNA_LIGASE_I"/>
    <property type="match status" value="1"/>
</dbReference>
<evidence type="ECO:0000256" key="5">
    <source>
        <dbReference type="ARBA" id="ARBA00022741"/>
    </source>
</evidence>
<dbReference type="PANTHER" id="PTHR42765">
    <property type="entry name" value="SOLEUCYL-TRNA SYNTHETASE"/>
    <property type="match status" value="1"/>
</dbReference>
<dbReference type="InterPro" id="IPR014729">
    <property type="entry name" value="Rossmann-like_a/b/a_fold"/>
</dbReference>
<dbReference type="InterPro" id="IPR009008">
    <property type="entry name" value="Val/Leu/Ile-tRNA-synth_edit"/>
</dbReference>
<dbReference type="OrthoDB" id="10264412at2759"/>
<evidence type="ECO:0000256" key="9">
    <source>
        <dbReference type="ARBA" id="ARBA00032665"/>
    </source>
</evidence>
<evidence type="ECO:0000256" key="8">
    <source>
        <dbReference type="ARBA" id="ARBA00023146"/>
    </source>
</evidence>
<dbReference type="SUPFAM" id="SSF52374">
    <property type="entry name" value="Nucleotidylyl transferase"/>
    <property type="match status" value="1"/>
</dbReference>
<dbReference type="SUPFAM" id="SSF47323">
    <property type="entry name" value="Anticodon-binding domain of a subclass of class I aminoacyl-tRNA synthetases"/>
    <property type="match status" value="1"/>
</dbReference>
<gene>
    <name evidence="14" type="ORF">SARC_06519</name>
</gene>
<dbReference type="PRINTS" id="PR00984">
    <property type="entry name" value="TRNASYNTHILE"/>
</dbReference>
<evidence type="ECO:0000256" key="6">
    <source>
        <dbReference type="ARBA" id="ARBA00022840"/>
    </source>
</evidence>
<dbReference type="GO" id="GO:0002161">
    <property type="term" value="F:aminoacyl-tRNA deacylase activity"/>
    <property type="evidence" value="ECO:0007669"/>
    <property type="project" value="InterPro"/>
</dbReference>
<name>A0A0L0FWE5_9EUKA</name>
<evidence type="ECO:0000313" key="14">
    <source>
        <dbReference type="EMBL" id="KNC81137.1"/>
    </source>
</evidence>
<dbReference type="eggNOG" id="KOG0433">
    <property type="taxonomic scope" value="Eukaryota"/>
</dbReference>
<evidence type="ECO:0000259" key="12">
    <source>
        <dbReference type="Pfam" id="PF00133"/>
    </source>
</evidence>
<dbReference type="Gene3D" id="3.90.740.10">
    <property type="entry name" value="Valyl/Leucyl/Isoleucyl-tRNA synthetase, editing domain"/>
    <property type="match status" value="1"/>
</dbReference>
<dbReference type="InterPro" id="IPR023585">
    <property type="entry name" value="Ile-tRNA-ligase_type1"/>
</dbReference>
<dbReference type="Gene3D" id="3.40.50.620">
    <property type="entry name" value="HUPs"/>
    <property type="match status" value="2"/>
</dbReference>
<evidence type="ECO:0000256" key="10">
    <source>
        <dbReference type="ARBA" id="ARBA00048359"/>
    </source>
</evidence>
<feature type="non-terminal residue" evidence="14">
    <location>
        <position position="1"/>
    </location>
</feature>
<dbReference type="InterPro" id="IPR002301">
    <property type="entry name" value="Ile-tRNA-ligase"/>
</dbReference>
<dbReference type="InterPro" id="IPR013155">
    <property type="entry name" value="M/V/L/I-tRNA-synth_anticd-bd"/>
</dbReference>
<keyword evidence="8 11" id="KW-0030">Aminoacyl-tRNA synthetase</keyword>
<comment type="subcellular location">
    <subcellularLocation>
        <location evidence="1">Mitochondrion</location>
    </subcellularLocation>
</comment>
<comment type="catalytic activity">
    <reaction evidence="10">
        <text>tRNA(Ile) + L-isoleucine + ATP = L-isoleucyl-tRNA(Ile) + AMP + diphosphate</text>
        <dbReference type="Rhea" id="RHEA:11060"/>
        <dbReference type="Rhea" id="RHEA-COMP:9666"/>
        <dbReference type="Rhea" id="RHEA-COMP:9695"/>
        <dbReference type="ChEBI" id="CHEBI:30616"/>
        <dbReference type="ChEBI" id="CHEBI:33019"/>
        <dbReference type="ChEBI" id="CHEBI:58045"/>
        <dbReference type="ChEBI" id="CHEBI:78442"/>
        <dbReference type="ChEBI" id="CHEBI:78528"/>
        <dbReference type="ChEBI" id="CHEBI:456215"/>
        <dbReference type="EC" id="6.1.1.5"/>
    </reaction>
</comment>
<evidence type="ECO:0000256" key="3">
    <source>
        <dbReference type="ARBA" id="ARBA00013165"/>
    </source>
</evidence>
<dbReference type="Pfam" id="PF08264">
    <property type="entry name" value="Anticodon_1"/>
    <property type="match status" value="1"/>
</dbReference>
<dbReference type="AlphaFoldDB" id="A0A0L0FWE5"/>
<dbReference type="GeneID" id="25907023"/>
<organism evidence="14 15">
    <name type="scientific">Sphaeroforma arctica JP610</name>
    <dbReference type="NCBI Taxonomy" id="667725"/>
    <lineage>
        <taxon>Eukaryota</taxon>
        <taxon>Ichthyosporea</taxon>
        <taxon>Ichthyophonida</taxon>
        <taxon>Sphaeroforma</taxon>
    </lineage>
</organism>
<dbReference type="Gene3D" id="1.10.10.830">
    <property type="entry name" value="Ile-tRNA synthetase CP2 domain-like"/>
    <property type="match status" value="1"/>
</dbReference>
<feature type="domain" description="Methionyl/Valyl/Leucyl/Isoleucyl-tRNA synthetase anticodon-binding" evidence="13">
    <location>
        <begin position="682"/>
        <end position="838"/>
    </location>
</feature>
<dbReference type="EMBL" id="KQ242065">
    <property type="protein sequence ID" value="KNC81137.1"/>
    <property type="molecule type" value="Genomic_DNA"/>
</dbReference>
<dbReference type="Gene3D" id="1.10.730.20">
    <property type="match status" value="1"/>
</dbReference>
<comment type="similarity">
    <text evidence="2 11">Belongs to the class-I aminoacyl-tRNA synthetase family.</text>
</comment>
<proteinExistence type="inferred from homology"/>
<dbReference type="GO" id="GO:0006428">
    <property type="term" value="P:isoleucyl-tRNA aminoacylation"/>
    <property type="evidence" value="ECO:0007669"/>
    <property type="project" value="InterPro"/>
</dbReference>
<dbReference type="InterPro" id="IPR009080">
    <property type="entry name" value="tRNAsynth_Ia_anticodon-bd"/>
</dbReference>
<evidence type="ECO:0000313" key="15">
    <source>
        <dbReference type="Proteomes" id="UP000054560"/>
    </source>
</evidence>
<dbReference type="HAMAP" id="MF_02002">
    <property type="entry name" value="Ile_tRNA_synth_type1"/>
    <property type="match status" value="1"/>
</dbReference>
<dbReference type="GO" id="GO:0005524">
    <property type="term" value="F:ATP binding"/>
    <property type="evidence" value="ECO:0007669"/>
    <property type="project" value="UniProtKB-KW"/>
</dbReference>
<sequence length="973" mass="108193">DRCVHGLYEWQQKNNTGAEFILHDGPPYANGPLHLGHALNKITKDIVNRYKLMTNHRVTYVPGWDCHGLPIELKAMEAKKKSNKKAKISTDTSPIAIRETARDLAANTIVNQMAGFVRWGVLGDWQRPYRTMTSDYVDTQLGLFYAMYEKGYVYRAYKPVYWSPSSRTALAEAELEYVDDHVSPSIYVKFPLVRTPKALHDKDMAGHGAASLLVWTTTPWTMPANRAVCVRRDMQYSLLKWDNEACWVAASRVEAMVDVLGIREKDFKVNGTCLGTDLEGAKYRHPIHSDMECPVLLGDHVTDDSGSGLVHTAPAHGVDDFAVCGANGIHLGDDEDVDWAGRFTANAGPDLEGKDIHKQGTDDIISKLSNDGLLLSHVPYKHRYPYDWYVALTKDWRTKKPVIQRATKQWFGRVHSGLGDLALELLKGVTFVPSMGRSRLSAMVSGRRDWCLSRQRVWGVPIPVFYNGTTGDEIMDENIVRHVRALIREHGSDCWFTMTVDDLLPEAFRGQGLVKGHDTMDVWFDSGSSWASVVNPESGPQVADLYLEGSDQHRGWFQSSLLISAAVQNASPYKAVLTHGFVLDEKSKKMSKSLGNVIAPEVVVEGGQVQGQKIPAGGADALRMWVSSADSTGDVSVGASVLKQSLGQLMKIRNTARFLLGNLADFHGNRDAVPYAEMLDIDKYMLHRCVFFANEVTSHYDAYALHRVTQATMKFVNLELSAFYFDVIKDRLYTDRETGARRRSAQTALYHTLNTLTRAIAPILPHLADEVWHHNISSPSHQHSIFKSGWLACEANWKSADLQSRWDIVKKLTSHVNRSLESMRKESLIGGALDAEVTITGPPELISLLQTCSDGHPIGAASYLSGLNDAFLVSSTTLLEGEVAESSTPQETPQTRVTTVDLADIHPSLTGRCVVTVSAAQVSPPTDEEKTHTSENAQKLSKCKRCWKVAARDSADVCVRCSDVLNKQWWCPR</sequence>
<dbReference type="Proteomes" id="UP000054560">
    <property type="component" value="Unassembled WGS sequence"/>
</dbReference>
<dbReference type="GO" id="GO:0000049">
    <property type="term" value="F:tRNA binding"/>
    <property type="evidence" value="ECO:0007669"/>
    <property type="project" value="InterPro"/>
</dbReference>
<dbReference type="InterPro" id="IPR002300">
    <property type="entry name" value="aa-tRNA-synth_Ia"/>
</dbReference>
<keyword evidence="7 11" id="KW-0648">Protein biosynthesis</keyword>
<accession>A0A0L0FWE5</accession>
<dbReference type="PANTHER" id="PTHR42765:SF1">
    <property type="entry name" value="ISOLEUCINE--TRNA LIGASE, MITOCHONDRIAL"/>
    <property type="match status" value="1"/>
</dbReference>
<dbReference type="InterPro" id="IPR001412">
    <property type="entry name" value="aa-tRNA-synth_I_CS"/>
</dbReference>
<dbReference type="STRING" id="667725.A0A0L0FWE5"/>
<reference evidence="14 15" key="1">
    <citation type="submission" date="2011-02" db="EMBL/GenBank/DDBJ databases">
        <title>The Genome Sequence of Sphaeroforma arctica JP610.</title>
        <authorList>
            <consortium name="The Broad Institute Genome Sequencing Platform"/>
            <person name="Russ C."/>
            <person name="Cuomo C."/>
            <person name="Young S.K."/>
            <person name="Zeng Q."/>
            <person name="Gargeya S."/>
            <person name="Alvarado L."/>
            <person name="Berlin A."/>
            <person name="Chapman S.B."/>
            <person name="Chen Z."/>
            <person name="Freedman E."/>
            <person name="Gellesch M."/>
            <person name="Goldberg J."/>
            <person name="Griggs A."/>
            <person name="Gujja S."/>
            <person name="Heilman E."/>
            <person name="Heiman D."/>
            <person name="Howarth C."/>
            <person name="Mehta T."/>
            <person name="Neiman D."/>
            <person name="Pearson M."/>
            <person name="Roberts A."/>
            <person name="Saif S."/>
            <person name="Shea T."/>
            <person name="Shenoy N."/>
            <person name="Sisk P."/>
            <person name="Stolte C."/>
            <person name="Sykes S."/>
            <person name="White J."/>
            <person name="Yandava C."/>
            <person name="Burger G."/>
            <person name="Gray M.W."/>
            <person name="Holland P.W.H."/>
            <person name="King N."/>
            <person name="Lang F.B.F."/>
            <person name="Roger A.J."/>
            <person name="Ruiz-Trillo I."/>
            <person name="Haas B."/>
            <person name="Nusbaum C."/>
            <person name="Birren B."/>
        </authorList>
    </citation>
    <scope>NUCLEOTIDE SEQUENCE [LARGE SCALE GENOMIC DNA]</scope>
    <source>
        <strain evidence="14 15">JP610</strain>
    </source>
</reference>
<dbReference type="GO" id="GO:0032543">
    <property type="term" value="P:mitochondrial translation"/>
    <property type="evidence" value="ECO:0007669"/>
    <property type="project" value="TreeGrafter"/>
</dbReference>
<evidence type="ECO:0000256" key="11">
    <source>
        <dbReference type="RuleBase" id="RU363035"/>
    </source>
</evidence>
<dbReference type="NCBIfam" id="TIGR00392">
    <property type="entry name" value="ileS"/>
    <property type="match status" value="1"/>
</dbReference>